<feature type="transmembrane region" description="Helical" evidence="1">
    <location>
        <begin position="40"/>
        <end position="60"/>
    </location>
</feature>
<dbReference type="KEGG" id="gaz:Pan241w_56690"/>
<organism evidence="2 3">
    <name type="scientific">Gimesia alba</name>
    <dbReference type="NCBI Taxonomy" id="2527973"/>
    <lineage>
        <taxon>Bacteria</taxon>
        <taxon>Pseudomonadati</taxon>
        <taxon>Planctomycetota</taxon>
        <taxon>Planctomycetia</taxon>
        <taxon>Planctomycetales</taxon>
        <taxon>Planctomycetaceae</taxon>
        <taxon>Gimesia</taxon>
    </lineage>
</organism>
<protein>
    <submittedName>
        <fullName evidence="2">Uncharacterized protein</fullName>
    </submittedName>
</protein>
<keyword evidence="1" id="KW-1133">Transmembrane helix</keyword>
<proteinExistence type="predicted"/>
<keyword evidence="1" id="KW-0472">Membrane</keyword>
<dbReference type="Proteomes" id="UP000317171">
    <property type="component" value="Chromosome"/>
</dbReference>
<name>A0A517RNW9_9PLAN</name>
<keyword evidence="3" id="KW-1185">Reference proteome</keyword>
<feature type="transmembrane region" description="Helical" evidence="1">
    <location>
        <begin position="12"/>
        <end position="28"/>
    </location>
</feature>
<dbReference type="EMBL" id="CP036269">
    <property type="protein sequence ID" value="QDT45544.1"/>
    <property type="molecule type" value="Genomic_DNA"/>
</dbReference>
<feature type="transmembrane region" description="Helical" evidence="1">
    <location>
        <begin position="93"/>
        <end position="109"/>
    </location>
</feature>
<dbReference type="OrthoDB" id="276982at2"/>
<evidence type="ECO:0000313" key="2">
    <source>
        <dbReference type="EMBL" id="QDT45544.1"/>
    </source>
</evidence>
<feature type="transmembrane region" description="Helical" evidence="1">
    <location>
        <begin position="67"/>
        <end position="87"/>
    </location>
</feature>
<evidence type="ECO:0000256" key="1">
    <source>
        <dbReference type="SAM" id="Phobius"/>
    </source>
</evidence>
<evidence type="ECO:0000313" key="3">
    <source>
        <dbReference type="Proteomes" id="UP000317171"/>
    </source>
</evidence>
<gene>
    <name evidence="2" type="ORF">Pan241w_56690</name>
</gene>
<keyword evidence="1" id="KW-0812">Transmembrane</keyword>
<dbReference type="AlphaFoldDB" id="A0A517RNW9"/>
<dbReference type="RefSeq" id="WP_145222294.1">
    <property type="nucleotide sequence ID" value="NZ_CP036269.1"/>
</dbReference>
<reference evidence="2 3" key="1">
    <citation type="submission" date="2019-02" db="EMBL/GenBank/DDBJ databases">
        <title>Deep-cultivation of Planctomycetes and their phenomic and genomic characterization uncovers novel biology.</title>
        <authorList>
            <person name="Wiegand S."/>
            <person name="Jogler M."/>
            <person name="Boedeker C."/>
            <person name="Pinto D."/>
            <person name="Vollmers J."/>
            <person name="Rivas-Marin E."/>
            <person name="Kohn T."/>
            <person name="Peeters S.H."/>
            <person name="Heuer A."/>
            <person name="Rast P."/>
            <person name="Oberbeckmann S."/>
            <person name="Bunk B."/>
            <person name="Jeske O."/>
            <person name="Meyerdierks A."/>
            <person name="Storesund J.E."/>
            <person name="Kallscheuer N."/>
            <person name="Luecker S."/>
            <person name="Lage O.M."/>
            <person name="Pohl T."/>
            <person name="Merkel B.J."/>
            <person name="Hornburger P."/>
            <person name="Mueller R.-W."/>
            <person name="Bruemmer F."/>
            <person name="Labrenz M."/>
            <person name="Spormann A.M."/>
            <person name="Op den Camp H."/>
            <person name="Overmann J."/>
            <person name="Amann R."/>
            <person name="Jetten M.S.M."/>
            <person name="Mascher T."/>
            <person name="Medema M.H."/>
            <person name="Devos D.P."/>
            <person name="Kaster A.-K."/>
            <person name="Ovreas L."/>
            <person name="Rohde M."/>
            <person name="Galperin M.Y."/>
            <person name="Jogler C."/>
        </authorList>
    </citation>
    <scope>NUCLEOTIDE SEQUENCE [LARGE SCALE GENOMIC DNA]</scope>
    <source>
        <strain evidence="2 3">Pan241w</strain>
    </source>
</reference>
<sequence>MSGEKIPINRTMVGVISLACLLTAGYLHQFVTVEQFAQKVAATGAFMRVGLLMFAFWLALPGKNREAAWANVSPWFFVGLILAIFGVAYRPKIAVPLIIIFAVIGFVLRPRKKKRSPRR</sequence>
<accession>A0A517RNW9</accession>